<dbReference type="SMART" id="SM00823">
    <property type="entry name" value="PKS_PP"/>
    <property type="match status" value="2"/>
</dbReference>
<evidence type="ECO:0000256" key="5">
    <source>
        <dbReference type="ARBA" id="ARBA00023268"/>
    </source>
</evidence>
<feature type="region of interest" description="N-terminal hotdog fold" evidence="6">
    <location>
        <begin position="1012"/>
        <end position="1128"/>
    </location>
</feature>
<dbReference type="FunFam" id="3.40.47.10:FF:000019">
    <property type="entry name" value="Polyketide synthase type I"/>
    <property type="match status" value="1"/>
</dbReference>
<keyword evidence="3" id="KW-0808">Transferase</keyword>
<feature type="region of interest" description="Disordered" evidence="7">
    <location>
        <begin position="1472"/>
        <end position="1496"/>
    </location>
</feature>
<keyword evidence="1" id="KW-0596">Phosphopantetheine</keyword>
<feature type="active site" description="Proton donor; for dehydratase activity" evidence="6">
    <location>
        <position position="1200"/>
    </location>
</feature>
<keyword evidence="5" id="KW-0511">Multifunctional enzyme</keyword>
<comment type="caution">
    <text evidence="11">The sequence shown here is derived from an EMBL/GenBank/DDBJ whole genome shotgun (WGS) entry which is preliminary data.</text>
</comment>
<dbReference type="PANTHER" id="PTHR43775:SF37">
    <property type="entry name" value="SI:DKEY-61P9.11"/>
    <property type="match status" value="1"/>
</dbReference>
<dbReference type="Gene3D" id="3.40.366.10">
    <property type="entry name" value="Malonyl-Coenzyme A Acyl Carrier Protein, domain 2"/>
    <property type="match status" value="1"/>
</dbReference>
<dbReference type="GO" id="GO:0004315">
    <property type="term" value="F:3-oxoacyl-[acyl-carrier-protein] synthase activity"/>
    <property type="evidence" value="ECO:0007669"/>
    <property type="project" value="InterPro"/>
</dbReference>
<dbReference type="GO" id="GO:0004312">
    <property type="term" value="F:fatty acid synthase activity"/>
    <property type="evidence" value="ECO:0007669"/>
    <property type="project" value="TreeGrafter"/>
</dbReference>
<evidence type="ECO:0000256" key="6">
    <source>
        <dbReference type="PROSITE-ProRule" id="PRU01363"/>
    </source>
</evidence>
<dbReference type="SUPFAM" id="SSF52151">
    <property type="entry name" value="FabD/lysophospholipase-like"/>
    <property type="match status" value="1"/>
</dbReference>
<dbReference type="InterPro" id="IPR032821">
    <property type="entry name" value="PKS_assoc"/>
</dbReference>
<dbReference type="Pfam" id="PF21089">
    <property type="entry name" value="PKS_DH_N"/>
    <property type="match status" value="1"/>
</dbReference>
<dbReference type="InterPro" id="IPR020807">
    <property type="entry name" value="PKS_DH"/>
</dbReference>
<dbReference type="InterPro" id="IPR013968">
    <property type="entry name" value="PKS_KR"/>
</dbReference>
<dbReference type="InterPro" id="IPR057326">
    <property type="entry name" value="KR_dom"/>
</dbReference>
<gene>
    <name evidence="11" type="ORF">HGA05_12565</name>
</gene>
<feature type="region of interest" description="Disordered" evidence="7">
    <location>
        <begin position="1117"/>
        <end position="1144"/>
    </location>
</feature>
<evidence type="ECO:0000256" key="1">
    <source>
        <dbReference type="ARBA" id="ARBA00022450"/>
    </source>
</evidence>
<dbReference type="SMART" id="SM00827">
    <property type="entry name" value="PKS_AT"/>
    <property type="match status" value="1"/>
</dbReference>
<dbReference type="SMART" id="SM00826">
    <property type="entry name" value="PKS_DH"/>
    <property type="match status" value="1"/>
</dbReference>
<dbReference type="Proteomes" id="UP000563898">
    <property type="component" value="Unassembled WGS sequence"/>
</dbReference>
<sequence length="1889" mass="198790">MTSGDRADRGEDDRAERQLRDWLVDRLVLMGCDPDGVDVDTPFHDLGVGSRDAVVLAGELAEYLGRPVSPVDLWEHPSVAALARFALGRDTGSAATDSAPAARNPDTDARPVTDTDDLIAVVGVGCRFPGGILGPQQYWDFLLAEGDAIGHVDPQRWESFADGTAETDAALARTTTWGGFLNDIDAFDAEFFDISPSEADKMDPQQRLLLEVSHEALENAGIPAESLRHSQTGVFVGACAGEYGFLATADLAEVDNWSGTGGALSVIANRVSYHYDLRGPSITVDTACSSSLVAIHLAVASLRSGESSTALAAGVNVMLSPAITRSFDRNDAMSPSGRCHSFDAAADGYVRSEGCGVVVLKRLADARRDGDHVLAVVRGSAINSDGHSNGLMAPNPSAQMAVLRAAYISAGIGPREVDYVEAHGTGTLLGDPIEARALGAVAGRGRPADDPLLIGAVKSNLGHLEAAAGIAGFLKVALALEKGCLPATPGFSEPNPHIDFDNLRLKVVAETTPWPTTGRPRRGGVSAFGFGGTNAHLVLEQAPEPEALTGPAAGSMDSTGRSPKSPIATLVVAGRSRERIATTAGALADWLDGDGVSVPLAEVVDGLDHHRDRARAFATVVATDHAAAIIGLRALADGVSAPGVVAAHEQPCRPGTVFVYSGQGSQWVGMARGLLAHDPAFADALEEIEPDFVEQVGFSLIEVVRSGAPVTGIDHIQPVLTGLQLTLTRLWRAHGIVPDAVIGHSMGEVAAAVVAGALSVADGLKVIATRSRLMRRLAGQGAMALIELDAPSAHELVAGFPGVTVAVLASPRQCVIAGAPEQVDAVVDRVAAQDRLARRVEVDVASHHPIIDPVLPDLRAALADLSPRRPHLPLLSTTLDTGEPTFDADYWCANLRNPVRFASAVARAGADHGVFVEVSPHPLLTHAIDETLSDIHHHAVPTLLRDADEVTTFHTHLNIARTDRRHIPAPDPSSPHPQLPTTPWHHSRHWFATRARSSRSRAASAGFTPRPGTLLGEHIAVGDITHLWRADLTPEALPYPGHHLLHGLEVVPVSVLVATLGAAAAHLGADALTDIGLRHPIAVDRPRRIHVVADADSVSISSSAITDDDTSRWVRHVTARPTSSTLPGRRPSPHPDNGSRPIDTADLVAMTPTSSTADLLAEWGVQGQPFAWEVSRVARSTGRMLADIGLPEPSPAAMLDAAAHVARLVDDSTRDLMVPARIDSVLLPITLRGTRAVLDIRRVVSDDADLVVDIVGSTEDADDALLVRGLRFTLVDAEPGVAESAVAEADPQSLVRTVVWREDVGTDTASPTTIAQSDAVAVLGDAHALAVALARAGVPCRDRAEDARHVIYVAPTTAADPDQLAADHAAAAAGMTSEVTAVIARMARNATSQTLWIVTRGVREPNSPGDLPQSALWGLATVMAEEHPDAWGGLIDLAAGADPATAAPLITERLGRPWGGIAALRDGRLLRPSLEPLQTPESRDDTETRGEATHPAPRAGVMLRCRPDAAYLVTGGLGALGRVIAGRLVDHGARRLILVGRTGLPARRDWDRADLDPILRDRINTVRDLESRGITVTVVALDVADSAAVQAFLSRRDDEGAAPIRGVVHAAGVTENRLLTETDDTALTTVMRPKIAGAQILHEVFGDSLDFFEMTGSAGVHFGIAGQGGYAAANAYLDALARLRRHTGTPALTIDWVAWQGLGFAVDADIVTAELARRGSRPVTPAEALHAWDLISESGVAQAVVLPPPPPAPNADDATTGTPSWSQMARPDLLAGLRDGLRAILARELRMSEADLLTDVPFAEFGLNSLMAMSIRRDAEKLAGLELSATMLWNHPTIDALADYLATRIAGDDEPAAQLPAEDSGGLLDDLFADAESAPSPLGAEHGLR</sequence>
<evidence type="ECO:0000256" key="3">
    <source>
        <dbReference type="ARBA" id="ARBA00022679"/>
    </source>
</evidence>
<dbReference type="PANTHER" id="PTHR43775">
    <property type="entry name" value="FATTY ACID SYNTHASE"/>
    <property type="match status" value="1"/>
</dbReference>
<dbReference type="InterPro" id="IPR009081">
    <property type="entry name" value="PP-bd_ACP"/>
</dbReference>
<dbReference type="SUPFAM" id="SSF47336">
    <property type="entry name" value="ACP-like"/>
    <property type="match status" value="2"/>
</dbReference>
<name>A0A846WNQ7_9ACTN</name>
<dbReference type="InterPro" id="IPR014031">
    <property type="entry name" value="Ketoacyl_synth_C"/>
</dbReference>
<dbReference type="InterPro" id="IPR014043">
    <property type="entry name" value="Acyl_transferase_dom"/>
</dbReference>
<organism evidence="11 12">
    <name type="scientific">Gordonia polyisoprenivorans</name>
    <dbReference type="NCBI Taxonomy" id="84595"/>
    <lineage>
        <taxon>Bacteria</taxon>
        <taxon>Bacillati</taxon>
        <taxon>Actinomycetota</taxon>
        <taxon>Actinomycetes</taxon>
        <taxon>Mycobacteriales</taxon>
        <taxon>Gordoniaceae</taxon>
        <taxon>Gordonia</taxon>
    </lineage>
</organism>
<evidence type="ECO:0000256" key="7">
    <source>
        <dbReference type="SAM" id="MobiDB-lite"/>
    </source>
</evidence>
<keyword evidence="2" id="KW-0597">Phosphoprotein</keyword>
<dbReference type="Gene3D" id="3.40.47.10">
    <property type="match status" value="1"/>
</dbReference>
<evidence type="ECO:0000259" key="9">
    <source>
        <dbReference type="PROSITE" id="PS52004"/>
    </source>
</evidence>
<dbReference type="InterPro" id="IPR049552">
    <property type="entry name" value="PKS_DH_N"/>
</dbReference>
<dbReference type="Pfam" id="PF00550">
    <property type="entry name" value="PP-binding"/>
    <property type="match status" value="2"/>
</dbReference>
<feature type="domain" description="Ketosynthase family 3 (KS3)" evidence="9">
    <location>
        <begin position="116"/>
        <end position="541"/>
    </location>
</feature>
<dbReference type="Gene3D" id="1.10.1200.10">
    <property type="entry name" value="ACP-like"/>
    <property type="match status" value="2"/>
</dbReference>
<dbReference type="SUPFAM" id="SSF53901">
    <property type="entry name" value="Thiolase-like"/>
    <property type="match status" value="1"/>
</dbReference>
<dbReference type="GO" id="GO:0006633">
    <property type="term" value="P:fatty acid biosynthetic process"/>
    <property type="evidence" value="ECO:0007669"/>
    <property type="project" value="InterPro"/>
</dbReference>
<evidence type="ECO:0000313" key="11">
    <source>
        <dbReference type="EMBL" id="NKY02413.1"/>
    </source>
</evidence>
<evidence type="ECO:0000259" key="10">
    <source>
        <dbReference type="PROSITE" id="PS52019"/>
    </source>
</evidence>
<feature type="domain" description="Carrier" evidence="8">
    <location>
        <begin position="14"/>
        <end position="90"/>
    </location>
</feature>
<dbReference type="Pfam" id="PF00109">
    <property type="entry name" value="ketoacyl-synt"/>
    <property type="match status" value="1"/>
</dbReference>
<dbReference type="InterPro" id="IPR049900">
    <property type="entry name" value="PKS_mFAS_DH"/>
</dbReference>
<dbReference type="SMART" id="SM00825">
    <property type="entry name" value="PKS_KS"/>
    <property type="match status" value="1"/>
</dbReference>
<evidence type="ECO:0000313" key="12">
    <source>
        <dbReference type="Proteomes" id="UP000563898"/>
    </source>
</evidence>
<feature type="domain" description="Carrier" evidence="8">
    <location>
        <begin position="1775"/>
        <end position="1849"/>
    </location>
</feature>
<dbReference type="Pfam" id="PF02801">
    <property type="entry name" value="Ketoacyl-synt_C"/>
    <property type="match status" value="1"/>
</dbReference>
<dbReference type="RefSeq" id="WP_006370184.1">
    <property type="nucleotide sequence ID" value="NZ_JAAXPC010000006.1"/>
</dbReference>
<dbReference type="Pfam" id="PF16197">
    <property type="entry name" value="KAsynt_C_assoc"/>
    <property type="match status" value="1"/>
</dbReference>
<feature type="active site" description="Proton acceptor; for dehydratase activity" evidence="6">
    <location>
        <position position="1043"/>
    </location>
</feature>
<dbReference type="InterPro" id="IPR042104">
    <property type="entry name" value="PKS_dehydratase_sf"/>
</dbReference>
<dbReference type="EMBL" id="JAAXPC010000006">
    <property type="protein sequence ID" value="NKY02413.1"/>
    <property type="molecule type" value="Genomic_DNA"/>
</dbReference>
<reference evidence="11 12" key="1">
    <citation type="submission" date="2020-04" db="EMBL/GenBank/DDBJ databases">
        <title>MicrobeNet Type strains.</title>
        <authorList>
            <person name="Nicholson A.C."/>
        </authorList>
    </citation>
    <scope>NUCLEOTIDE SEQUENCE [LARGE SCALE GENOMIC DNA]</scope>
    <source>
        <strain evidence="11 12">ATCC BAA-14</strain>
    </source>
</reference>
<feature type="region of interest" description="C-terminal hotdog fold" evidence="6">
    <location>
        <begin position="1147"/>
        <end position="1281"/>
    </location>
</feature>
<dbReference type="InterPro" id="IPR016039">
    <property type="entry name" value="Thiolase-like"/>
</dbReference>
<proteinExistence type="predicted"/>
<feature type="compositionally biased region" description="Basic and acidic residues" evidence="7">
    <location>
        <begin position="1481"/>
        <end position="1492"/>
    </location>
</feature>
<dbReference type="Pfam" id="PF00698">
    <property type="entry name" value="Acyl_transf_1"/>
    <property type="match status" value="1"/>
</dbReference>
<evidence type="ECO:0000256" key="4">
    <source>
        <dbReference type="ARBA" id="ARBA00022857"/>
    </source>
</evidence>
<dbReference type="InterPro" id="IPR016035">
    <property type="entry name" value="Acyl_Trfase/lysoPLipase"/>
</dbReference>
<dbReference type="GO" id="GO:0031177">
    <property type="term" value="F:phosphopantetheine binding"/>
    <property type="evidence" value="ECO:0007669"/>
    <property type="project" value="InterPro"/>
</dbReference>
<dbReference type="InterPro" id="IPR020806">
    <property type="entry name" value="PKS_PP-bd"/>
</dbReference>
<feature type="domain" description="PKS/mFAS DH" evidence="10">
    <location>
        <begin position="1012"/>
        <end position="1281"/>
    </location>
</feature>
<dbReference type="SMART" id="SM01294">
    <property type="entry name" value="PKS_PP_betabranch"/>
    <property type="match status" value="1"/>
</dbReference>
<dbReference type="InterPro" id="IPR016036">
    <property type="entry name" value="Malonyl_transacylase_ACP-bd"/>
</dbReference>
<dbReference type="Gene3D" id="3.10.129.110">
    <property type="entry name" value="Polyketide synthase dehydratase"/>
    <property type="match status" value="1"/>
</dbReference>
<dbReference type="PROSITE" id="PS52004">
    <property type="entry name" value="KS3_2"/>
    <property type="match status" value="1"/>
</dbReference>
<keyword evidence="4" id="KW-0521">NADP</keyword>
<dbReference type="CDD" id="cd00833">
    <property type="entry name" value="PKS"/>
    <property type="match status" value="1"/>
</dbReference>
<dbReference type="SUPFAM" id="SSF51735">
    <property type="entry name" value="NAD(P)-binding Rossmann-fold domains"/>
    <property type="match status" value="2"/>
</dbReference>
<dbReference type="InterPro" id="IPR050091">
    <property type="entry name" value="PKS_NRPS_Biosynth_Enz"/>
</dbReference>
<evidence type="ECO:0000259" key="8">
    <source>
        <dbReference type="PROSITE" id="PS50075"/>
    </source>
</evidence>
<dbReference type="InterPro" id="IPR018201">
    <property type="entry name" value="Ketoacyl_synth_AS"/>
</dbReference>
<dbReference type="Gene3D" id="3.40.50.720">
    <property type="entry name" value="NAD(P)-binding Rossmann-like Domain"/>
    <property type="match status" value="1"/>
</dbReference>
<dbReference type="PROSITE" id="PS50075">
    <property type="entry name" value="CARRIER"/>
    <property type="match status" value="2"/>
</dbReference>
<dbReference type="PROSITE" id="PS00606">
    <property type="entry name" value="KS3_1"/>
    <property type="match status" value="1"/>
</dbReference>
<dbReference type="InterPro" id="IPR020841">
    <property type="entry name" value="PKS_Beta-ketoAc_synthase_dom"/>
</dbReference>
<protein>
    <submittedName>
        <fullName evidence="11">Type I polyketide synthase</fullName>
    </submittedName>
</protein>
<dbReference type="FunFam" id="3.30.70.250:FF:000003">
    <property type="entry name" value="Polyketide beta-ketoacyl synthase Pks3"/>
    <property type="match status" value="1"/>
</dbReference>
<dbReference type="SMART" id="SM00822">
    <property type="entry name" value="PKS_KR"/>
    <property type="match status" value="1"/>
</dbReference>
<accession>A0A846WNQ7</accession>
<dbReference type="SUPFAM" id="SSF55048">
    <property type="entry name" value="Probable ACP-binding domain of malonyl-CoA ACP transacylase"/>
    <property type="match status" value="1"/>
</dbReference>
<feature type="region of interest" description="Disordered" evidence="7">
    <location>
        <begin position="965"/>
        <end position="984"/>
    </location>
</feature>
<dbReference type="InterPro" id="IPR036291">
    <property type="entry name" value="NAD(P)-bd_dom_sf"/>
</dbReference>
<evidence type="ECO:0000256" key="2">
    <source>
        <dbReference type="ARBA" id="ARBA00022553"/>
    </source>
</evidence>
<dbReference type="Pfam" id="PF08659">
    <property type="entry name" value="KR"/>
    <property type="match status" value="1"/>
</dbReference>
<dbReference type="PROSITE" id="PS52019">
    <property type="entry name" value="PKS_MFAS_DH"/>
    <property type="match status" value="1"/>
</dbReference>
<feature type="compositionally biased region" description="Pro residues" evidence="7">
    <location>
        <begin position="969"/>
        <end position="980"/>
    </location>
</feature>
<dbReference type="Gene3D" id="3.30.70.250">
    <property type="entry name" value="Malonyl-CoA ACP transacylase, ACP-binding"/>
    <property type="match status" value="1"/>
</dbReference>
<dbReference type="InterPro" id="IPR001227">
    <property type="entry name" value="Ac_transferase_dom_sf"/>
</dbReference>
<dbReference type="InterPro" id="IPR014030">
    <property type="entry name" value="Ketoacyl_synth_N"/>
</dbReference>
<dbReference type="InterPro" id="IPR036736">
    <property type="entry name" value="ACP-like_sf"/>
</dbReference>